<dbReference type="EMBL" id="AZEY01000093">
    <property type="protein sequence ID" value="KRL64277.1"/>
    <property type="molecule type" value="Genomic_DNA"/>
</dbReference>
<comment type="caution">
    <text evidence="15">The sequence shown here is derived from an EMBL/GenBank/DDBJ whole genome shotgun (WGS) entry which is preliminary data.</text>
</comment>
<evidence type="ECO:0000256" key="11">
    <source>
        <dbReference type="ARBA" id="ARBA00047944"/>
    </source>
</evidence>
<dbReference type="CDD" id="cd18084">
    <property type="entry name" value="RsmE-like"/>
    <property type="match status" value="1"/>
</dbReference>
<dbReference type="SUPFAM" id="SSF75217">
    <property type="entry name" value="alpha/beta knot"/>
    <property type="match status" value="1"/>
</dbReference>
<evidence type="ECO:0000256" key="7">
    <source>
        <dbReference type="ARBA" id="ARBA00022603"/>
    </source>
</evidence>
<comment type="catalytic activity">
    <reaction evidence="11 12">
        <text>uridine(1498) in 16S rRNA + S-adenosyl-L-methionine = N(3)-methyluridine(1498) in 16S rRNA + S-adenosyl-L-homocysteine + H(+)</text>
        <dbReference type="Rhea" id="RHEA:42920"/>
        <dbReference type="Rhea" id="RHEA-COMP:10283"/>
        <dbReference type="Rhea" id="RHEA-COMP:10284"/>
        <dbReference type="ChEBI" id="CHEBI:15378"/>
        <dbReference type="ChEBI" id="CHEBI:57856"/>
        <dbReference type="ChEBI" id="CHEBI:59789"/>
        <dbReference type="ChEBI" id="CHEBI:65315"/>
        <dbReference type="ChEBI" id="CHEBI:74502"/>
        <dbReference type="EC" id="2.1.1.193"/>
    </reaction>
</comment>
<comment type="similarity">
    <text evidence="2 12">Belongs to the RNA methyltransferase RsmE family.</text>
</comment>
<evidence type="ECO:0000256" key="2">
    <source>
        <dbReference type="ARBA" id="ARBA00005528"/>
    </source>
</evidence>
<dbReference type="EC" id="2.1.1.193" evidence="3 12"/>
<dbReference type="Pfam" id="PF04452">
    <property type="entry name" value="Methyltrans_RNA"/>
    <property type="match status" value="1"/>
</dbReference>
<dbReference type="GO" id="GO:0070042">
    <property type="term" value="F:rRNA (uridine-N3-)-methyltransferase activity"/>
    <property type="evidence" value="ECO:0007669"/>
    <property type="project" value="TreeGrafter"/>
</dbReference>
<sequence>MQHYFLDQRIAPKDIINLPSDISHHLARVLRATINDRIELVGNDHHVFRAKLIEVENHSVTAQIEAALNVNVELPVNVTIVSGLSKKNKPEWVVQKATELGANQIIFMPMAWSVVNWGQKYQKKIHHLNEVALSAAEQSHRNVIPQVHYFNDLAQLLAEPFDAKVVAYEESAKVGEQSRLVASLSQLTAHQSLVGIFGPEGGISPEEIQQLTNHGFISVGLGPRIMRTETAPLYFLSAVSMMTELIH</sequence>
<dbReference type="Proteomes" id="UP000052013">
    <property type="component" value="Unassembled WGS sequence"/>
</dbReference>
<evidence type="ECO:0000256" key="9">
    <source>
        <dbReference type="ARBA" id="ARBA00022691"/>
    </source>
</evidence>
<accession>A0A0R1SDF4</accession>
<evidence type="ECO:0000256" key="12">
    <source>
        <dbReference type="PIRNR" id="PIRNR015601"/>
    </source>
</evidence>
<keyword evidence="5 12" id="KW-0963">Cytoplasm</keyword>
<evidence type="ECO:0000313" key="16">
    <source>
        <dbReference type="Proteomes" id="UP000052013"/>
    </source>
</evidence>
<dbReference type="PANTHER" id="PTHR30027">
    <property type="entry name" value="RIBOSOMAL RNA SMALL SUBUNIT METHYLTRANSFERASE E"/>
    <property type="match status" value="1"/>
</dbReference>
<dbReference type="NCBIfam" id="TIGR00046">
    <property type="entry name" value="RsmE family RNA methyltransferase"/>
    <property type="match status" value="1"/>
</dbReference>
<evidence type="ECO:0000256" key="4">
    <source>
        <dbReference type="ARBA" id="ARBA00013673"/>
    </source>
</evidence>
<gene>
    <name evidence="15" type="ORF">FC85_GL001292</name>
</gene>
<dbReference type="NCBIfam" id="NF008692">
    <property type="entry name" value="PRK11713.1-5"/>
    <property type="match status" value="1"/>
</dbReference>
<dbReference type="PIRSF" id="PIRSF015601">
    <property type="entry name" value="MTase_slr0722"/>
    <property type="match status" value="1"/>
</dbReference>
<dbReference type="InterPro" id="IPR029028">
    <property type="entry name" value="Alpha/beta_knot_MTases"/>
</dbReference>
<keyword evidence="9 12" id="KW-0949">S-adenosyl-L-methionine</keyword>
<reference evidence="15 16" key="1">
    <citation type="journal article" date="2015" name="Genome Announc.">
        <title>Expanding the biotechnology potential of lactobacilli through comparative genomics of 213 strains and associated genera.</title>
        <authorList>
            <person name="Sun Z."/>
            <person name="Harris H.M."/>
            <person name="McCann A."/>
            <person name="Guo C."/>
            <person name="Argimon S."/>
            <person name="Zhang W."/>
            <person name="Yang X."/>
            <person name="Jeffery I.B."/>
            <person name="Cooney J.C."/>
            <person name="Kagawa T.F."/>
            <person name="Liu W."/>
            <person name="Song Y."/>
            <person name="Salvetti E."/>
            <person name="Wrobel A."/>
            <person name="Rasinkangas P."/>
            <person name="Parkhill J."/>
            <person name="Rea M.C."/>
            <person name="O'Sullivan O."/>
            <person name="Ritari J."/>
            <person name="Douillard F.P."/>
            <person name="Paul Ross R."/>
            <person name="Yang R."/>
            <person name="Briner A.E."/>
            <person name="Felis G.E."/>
            <person name="de Vos W.M."/>
            <person name="Barrangou R."/>
            <person name="Klaenhammer T.R."/>
            <person name="Caufield P.W."/>
            <person name="Cui Y."/>
            <person name="Zhang H."/>
            <person name="O'Toole P.W."/>
        </authorList>
    </citation>
    <scope>NUCLEOTIDE SEQUENCE [LARGE SCALE GENOMIC DNA]</scope>
    <source>
        <strain evidence="15 16">DSM 14421</strain>
    </source>
</reference>
<keyword evidence="8 12" id="KW-0808">Transferase</keyword>
<evidence type="ECO:0000256" key="1">
    <source>
        <dbReference type="ARBA" id="ARBA00004496"/>
    </source>
</evidence>
<dbReference type="GO" id="GO:0070475">
    <property type="term" value="P:rRNA base methylation"/>
    <property type="evidence" value="ECO:0007669"/>
    <property type="project" value="TreeGrafter"/>
</dbReference>
<dbReference type="STRING" id="1423739.FC85_GL001292"/>
<feature type="domain" description="Ribosomal RNA small subunit methyltransferase E PUA-like" evidence="14">
    <location>
        <begin position="19"/>
        <end position="65"/>
    </location>
</feature>
<proteinExistence type="inferred from homology"/>
<protein>
    <recommendedName>
        <fullName evidence="4 12">Ribosomal RNA small subunit methyltransferase E</fullName>
        <ecNumber evidence="3 12">2.1.1.193</ecNumber>
    </recommendedName>
</protein>
<dbReference type="SUPFAM" id="SSF88697">
    <property type="entry name" value="PUA domain-like"/>
    <property type="match status" value="1"/>
</dbReference>
<feature type="domain" description="Ribosomal RNA small subunit methyltransferase E methyltransferase" evidence="13">
    <location>
        <begin position="73"/>
        <end position="239"/>
    </location>
</feature>
<keyword evidence="6 12" id="KW-0698">rRNA processing</keyword>
<evidence type="ECO:0000313" key="15">
    <source>
        <dbReference type="EMBL" id="KRL64277.1"/>
    </source>
</evidence>
<evidence type="ECO:0000256" key="5">
    <source>
        <dbReference type="ARBA" id="ARBA00022490"/>
    </source>
</evidence>
<dbReference type="Pfam" id="PF20260">
    <property type="entry name" value="PUA_4"/>
    <property type="match status" value="1"/>
</dbReference>
<dbReference type="InterPro" id="IPR006700">
    <property type="entry name" value="RsmE"/>
</dbReference>
<dbReference type="AlphaFoldDB" id="A0A0R1SDF4"/>
<dbReference type="PANTHER" id="PTHR30027:SF3">
    <property type="entry name" value="16S RRNA (URACIL(1498)-N(3))-METHYLTRANSFERASE"/>
    <property type="match status" value="1"/>
</dbReference>
<evidence type="ECO:0000256" key="3">
    <source>
        <dbReference type="ARBA" id="ARBA00012328"/>
    </source>
</evidence>
<dbReference type="InterPro" id="IPR046886">
    <property type="entry name" value="RsmE_MTase_dom"/>
</dbReference>
<evidence type="ECO:0000256" key="10">
    <source>
        <dbReference type="ARBA" id="ARBA00025699"/>
    </source>
</evidence>
<evidence type="ECO:0000256" key="6">
    <source>
        <dbReference type="ARBA" id="ARBA00022552"/>
    </source>
</evidence>
<dbReference type="PATRIC" id="fig|1423739.3.peg.1348"/>
<dbReference type="InterPro" id="IPR046887">
    <property type="entry name" value="RsmE_PUA-like"/>
</dbReference>
<dbReference type="Gene3D" id="3.40.1280.10">
    <property type="match status" value="1"/>
</dbReference>
<dbReference type="GO" id="GO:0005737">
    <property type="term" value="C:cytoplasm"/>
    <property type="evidence" value="ECO:0007669"/>
    <property type="project" value="UniProtKB-SubCell"/>
</dbReference>
<organism evidence="15 16">
    <name type="scientific">Lentilactobacillus diolivorans DSM 14421</name>
    <dbReference type="NCBI Taxonomy" id="1423739"/>
    <lineage>
        <taxon>Bacteria</taxon>
        <taxon>Bacillati</taxon>
        <taxon>Bacillota</taxon>
        <taxon>Bacilli</taxon>
        <taxon>Lactobacillales</taxon>
        <taxon>Lactobacillaceae</taxon>
        <taxon>Lentilactobacillus</taxon>
    </lineage>
</organism>
<evidence type="ECO:0000256" key="8">
    <source>
        <dbReference type="ARBA" id="ARBA00022679"/>
    </source>
</evidence>
<name>A0A0R1SDF4_9LACO</name>
<dbReference type="InterPro" id="IPR015947">
    <property type="entry name" value="PUA-like_sf"/>
</dbReference>
<evidence type="ECO:0000259" key="13">
    <source>
        <dbReference type="Pfam" id="PF04452"/>
    </source>
</evidence>
<evidence type="ECO:0000259" key="14">
    <source>
        <dbReference type="Pfam" id="PF20260"/>
    </source>
</evidence>
<comment type="function">
    <text evidence="10 12">Specifically methylates the N3 position of the uracil ring of uridine 1498 (m3U1498) in 16S rRNA. Acts on the fully assembled 30S ribosomal subunit.</text>
</comment>
<dbReference type="NCBIfam" id="NF008691">
    <property type="entry name" value="PRK11713.1-4"/>
    <property type="match status" value="1"/>
</dbReference>
<comment type="subcellular location">
    <subcellularLocation>
        <location evidence="1 12">Cytoplasm</location>
    </subcellularLocation>
</comment>
<dbReference type="InterPro" id="IPR029026">
    <property type="entry name" value="tRNA_m1G_MTases_N"/>
</dbReference>
<keyword evidence="7 12" id="KW-0489">Methyltransferase</keyword>
<dbReference type="RefSeq" id="WP_057865730.1">
    <property type="nucleotide sequence ID" value="NZ_AZEY01000093.1"/>
</dbReference>